<accession>A0A8J3XB90</accession>
<reference evidence="4 5" key="1">
    <citation type="submission" date="2021-01" db="EMBL/GenBank/DDBJ databases">
        <title>Whole genome shotgun sequence of Planotetraspora mira NBRC 15435.</title>
        <authorList>
            <person name="Komaki H."/>
            <person name="Tamura T."/>
        </authorList>
    </citation>
    <scope>NUCLEOTIDE SEQUENCE [LARGE SCALE GENOMIC DNA]</scope>
    <source>
        <strain evidence="4 5">NBRC 15435</strain>
    </source>
</reference>
<organism evidence="4 5">
    <name type="scientific">Planotetraspora mira</name>
    <dbReference type="NCBI Taxonomy" id="58121"/>
    <lineage>
        <taxon>Bacteria</taxon>
        <taxon>Bacillati</taxon>
        <taxon>Actinomycetota</taxon>
        <taxon>Actinomycetes</taxon>
        <taxon>Streptosporangiales</taxon>
        <taxon>Streptosporangiaceae</taxon>
        <taxon>Planotetraspora</taxon>
    </lineage>
</organism>
<dbReference type="PRINTS" id="PR00455">
    <property type="entry name" value="HTHTETR"/>
</dbReference>
<dbReference type="GO" id="GO:0003700">
    <property type="term" value="F:DNA-binding transcription factor activity"/>
    <property type="evidence" value="ECO:0007669"/>
    <property type="project" value="TreeGrafter"/>
</dbReference>
<dbReference type="InterPro" id="IPR050109">
    <property type="entry name" value="HTH-type_TetR-like_transc_reg"/>
</dbReference>
<dbReference type="InterPro" id="IPR041678">
    <property type="entry name" value="TetR_C_16"/>
</dbReference>
<dbReference type="EMBL" id="BOOO01000059">
    <property type="protein sequence ID" value="GII34792.1"/>
    <property type="molecule type" value="Genomic_DNA"/>
</dbReference>
<dbReference type="RefSeq" id="WP_203958566.1">
    <property type="nucleotide sequence ID" value="NZ_BOOO01000059.1"/>
</dbReference>
<evidence type="ECO:0000259" key="3">
    <source>
        <dbReference type="PROSITE" id="PS50977"/>
    </source>
</evidence>
<dbReference type="SUPFAM" id="SSF46689">
    <property type="entry name" value="Homeodomain-like"/>
    <property type="match status" value="1"/>
</dbReference>
<dbReference type="AlphaFoldDB" id="A0A8J3XB90"/>
<keyword evidence="5" id="KW-1185">Reference proteome</keyword>
<dbReference type="Pfam" id="PF00440">
    <property type="entry name" value="TetR_N"/>
    <property type="match status" value="1"/>
</dbReference>
<dbReference type="InterPro" id="IPR036271">
    <property type="entry name" value="Tet_transcr_reg_TetR-rel_C_sf"/>
</dbReference>
<comment type="caution">
    <text evidence="4">The sequence shown here is derived from an EMBL/GenBank/DDBJ whole genome shotgun (WGS) entry which is preliminary data.</text>
</comment>
<dbReference type="PANTHER" id="PTHR30055:SF235">
    <property type="entry name" value="TRANSCRIPTIONAL REGULATORY PROTEIN"/>
    <property type="match status" value="1"/>
</dbReference>
<evidence type="ECO:0000256" key="1">
    <source>
        <dbReference type="ARBA" id="ARBA00023125"/>
    </source>
</evidence>
<dbReference type="Gene3D" id="1.10.357.10">
    <property type="entry name" value="Tetracycline Repressor, domain 2"/>
    <property type="match status" value="1"/>
</dbReference>
<protein>
    <submittedName>
        <fullName evidence="4">TetR family transcriptional regulator</fullName>
    </submittedName>
</protein>
<dbReference type="Pfam" id="PF17920">
    <property type="entry name" value="TetR_C_16"/>
    <property type="match status" value="1"/>
</dbReference>
<gene>
    <name evidence="4" type="ORF">Pmi06nite_82340</name>
</gene>
<dbReference type="InterPro" id="IPR001647">
    <property type="entry name" value="HTH_TetR"/>
</dbReference>
<dbReference type="InterPro" id="IPR009057">
    <property type="entry name" value="Homeodomain-like_sf"/>
</dbReference>
<dbReference type="Proteomes" id="UP000650628">
    <property type="component" value="Unassembled WGS sequence"/>
</dbReference>
<dbReference type="SUPFAM" id="SSF48498">
    <property type="entry name" value="Tetracyclin repressor-like, C-terminal domain"/>
    <property type="match status" value="1"/>
</dbReference>
<dbReference type="GO" id="GO:0000976">
    <property type="term" value="F:transcription cis-regulatory region binding"/>
    <property type="evidence" value="ECO:0007669"/>
    <property type="project" value="TreeGrafter"/>
</dbReference>
<name>A0A8J3XB90_9ACTN</name>
<sequence>MESRSGRRPGSPQTREAILDAAVEAFTEGGYAGTTIRAVARAAGVDPALVMHFFGNKDGLFDAAIRASGLPLRELGEAMEGDPAGLGERLVRRYLSLWESPEHGPKLRAVMSSASSSPAAAGMLKEFITSEVLQPLAKQLGVDNAETRGMLAGSHLIGIAFTRYVLNVEPIASLGGEELVACVAPAVQRYLTGDLPLAQPI</sequence>
<evidence type="ECO:0000313" key="5">
    <source>
        <dbReference type="Proteomes" id="UP000650628"/>
    </source>
</evidence>
<feature type="domain" description="HTH tetR-type" evidence="3">
    <location>
        <begin position="12"/>
        <end position="72"/>
    </location>
</feature>
<evidence type="ECO:0000313" key="4">
    <source>
        <dbReference type="EMBL" id="GII34792.1"/>
    </source>
</evidence>
<dbReference type="PANTHER" id="PTHR30055">
    <property type="entry name" value="HTH-TYPE TRANSCRIPTIONAL REGULATOR RUTR"/>
    <property type="match status" value="1"/>
</dbReference>
<keyword evidence="1 2" id="KW-0238">DNA-binding</keyword>
<dbReference type="PROSITE" id="PS50977">
    <property type="entry name" value="HTH_TETR_2"/>
    <property type="match status" value="1"/>
</dbReference>
<dbReference type="Gene3D" id="1.10.10.60">
    <property type="entry name" value="Homeodomain-like"/>
    <property type="match status" value="1"/>
</dbReference>
<proteinExistence type="predicted"/>
<evidence type="ECO:0000256" key="2">
    <source>
        <dbReference type="PROSITE-ProRule" id="PRU00335"/>
    </source>
</evidence>
<feature type="DNA-binding region" description="H-T-H motif" evidence="2">
    <location>
        <begin position="35"/>
        <end position="54"/>
    </location>
</feature>